<accession>A0A9X6NHB1</accession>
<dbReference type="InterPro" id="IPR001254">
    <property type="entry name" value="Trypsin_dom"/>
</dbReference>
<gene>
    <name evidence="5" type="ORF">BV898_17459</name>
</gene>
<evidence type="ECO:0000259" key="4">
    <source>
        <dbReference type="PROSITE" id="PS50240"/>
    </source>
</evidence>
<dbReference type="InterPro" id="IPR043504">
    <property type="entry name" value="Peptidase_S1_PA_chymotrypsin"/>
</dbReference>
<dbReference type="SUPFAM" id="SSF50494">
    <property type="entry name" value="Trypsin-like serine proteases"/>
    <property type="match status" value="1"/>
</dbReference>
<sequence>MCPIDDMDDLFVCAGDVEGEDACSRDSDGPLIYLDDAGRFHSAGTVAFGDGCGKGIGGEYTKTTANLDWIRETAFLEDVV</sequence>
<dbReference type="Proteomes" id="UP000192578">
    <property type="component" value="Unassembled WGS sequence"/>
</dbReference>
<keyword evidence="2" id="KW-0378">Hydrolase</keyword>
<proteinExistence type="predicted"/>
<keyword evidence="3" id="KW-0720">Serine protease</keyword>
<dbReference type="Pfam" id="PF00089">
    <property type="entry name" value="Trypsin"/>
    <property type="match status" value="1"/>
</dbReference>
<evidence type="ECO:0000256" key="3">
    <source>
        <dbReference type="ARBA" id="ARBA00022825"/>
    </source>
</evidence>
<dbReference type="OrthoDB" id="546450at2759"/>
<name>A0A9X6NHB1_HYPEX</name>
<feature type="domain" description="Peptidase S1" evidence="4">
    <location>
        <begin position="1"/>
        <end position="75"/>
    </location>
</feature>
<evidence type="ECO:0000313" key="6">
    <source>
        <dbReference type="Proteomes" id="UP000192578"/>
    </source>
</evidence>
<comment type="caution">
    <text evidence="5">The sequence shown here is derived from an EMBL/GenBank/DDBJ whole genome shotgun (WGS) entry which is preliminary data.</text>
</comment>
<protein>
    <recommendedName>
        <fullName evidence="4">Peptidase S1 domain-containing protein</fullName>
    </recommendedName>
</protein>
<dbReference type="EMBL" id="MTYJ01000298">
    <property type="protein sequence ID" value="OWA53023.1"/>
    <property type="molecule type" value="Genomic_DNA"/>
</dbReference>
<dbReference type="Gene3D" id="2.40.10.10">
    <property type="entry name" value="Trypsin-like serine proteases"/>
    <property type="match status" value="1"/>
</dbReference>
<dbReference type="InterPro" id="IPR009003">
    <property type="entry name" value="Peptidase_S1_PA"/>
</dbReference>
<dbReference type="PANTHER" id="PTHR24264">
    <property type="entry name" value="TRYPSIN-RELATED"/>
    <property type="match status" value="1"/>
</dbReference>
<dbReference type="PROSITE" id="PS50240">
    <property type="entry name" value="TRYPSIN_DOM"/>
    <property type="match status" value="1"/>
</dbReference>
<evidence type="ECO:0000256" key="1">
    <source>
        <dbReference type="ARBA" id="ARBA00022670"/>
    </source>
</evidence>
<evidence type="ECO:0000256" key="2">
    <source>
        <dbReference type="ARBA" id="ARBA00022801"/>
    </source>
</evidence>
<evidence type="ECO:0000313" key="5">
    <source>
        <dbReference type="EMBL" id="OWA53023.1"/>
    </source>
</evidence>
<dbReference type="PANTHER" id="PTHR24264:SF54">
    <property type="entry name" value="PEPTIDASE S1 DOMAIN-CONTAINING PROTEIN"/>
    <property type="match status" value="1"/>
</dbReference>
<dbReference type="InterPro" id="IPR050127">
    <property type="entry name" value="Serine_Proteases_S1"/>
</dbReference>
<dbReference type="AlphaFoldDB" id="A0A9X6NHB1"/>
<keyword evidence="1" id="KW-0645">Protease</keyword>
<organism evidence="5 6">
    <name type="scientific">Hypsibius exemplaris</name>
    <name type="common">Freshwater tardigrade</name>
    <dbReference type="NCBI Taxonomy" id="2072580"/>
    <lineage>
        <taxon>Eukaryota</taxon>
        <taxon>Metazoa</taxon>
        <taxon>Ecdysozoa</taxon>
        <taxon>Tardigrada</taxon>
        <taxon>Eutardigrada</taxon>
        <taxon>Parachela</taxon>
        <taxon>Hypsibioidea</taxon>
        <taxon>Hypsibiidae</taxon>
        <taxon>Hypsibius</taxon>
    </lineage>
</organism>
<dbReference type="GO" id="GO:0005615">
    <property type="term" value="C:extracellular space"/>
    <property type="evidence" value="ECO:0007669"/>
    <property type="project" value="TreeGrafter"/>
</dbReference>
<keyword evidence="6" id="KW-1185">Reference proteome</keyword>
<dbReference type="GO" id="GO:0006508">
    <property type="term" value="P:proteolysis"/>
    <property type="evidence" value="ECO:0007669"/>
    <property type="project" value="UniProtKB-KW"/>
</dbReference>
<dbReference type="GO" id="GO:0004252">
    <property type="term" value="F:serine-type endopeptidase activity"/>
    <property type="evidence" value="ECO:0007669"/>
    <property type="project" value="InterPro"/>
</dbReference>
<reference evidence="6" key="1">
    <citation type="submission" date="2017-01" db="EMBL/GenBank/DDBJ databases">
        <title>Comparative genomics of anhydrobiosis in the tardigrade Hypsibius dujardini.</title>
        <authorList>
            <person name="Yoshida Y."/>
            <person name="Koutsovoulos G."/>
            <person name="Laetsch D."/>
            <person name="Stevens L."/>
            <person name="Kumar S."/>
            <person name="Horikawa D."/>
            <person name="Ishino K."/>
            <person name="Komine S."/>
            <person name="Tomita M."/>
            <person name="Blaxter M."/>
            <person name="Arakawa K."/>
        </authorList>
    </citation>
    <scope>NUCLEOTIDE SEQUENCE [LARGE SCALE GENOMIC DNA]</scope>
    <source>
        <strain evidence="6">Z151</strain>
    </source>
</reference>